<dbReference type="Proteomes" id="UP000070463">
    <property type="component" value="Unassembled WGS sequence"/>
</dbReference>
<reference evidence="1 2" key="1">
    <citation type="journal article" date="2016" name="Sci. Rep.">
        <title>Metabolic traits of an uncultured archaeal lineage -MSBL1- from brine pools of the Red Sea.</title>
        <authorList>
            <person name="Mwirichia R."/>
            <person name="Alam I."/>
            <person name="Rashid M."/>
            <person name="Vinu M."/>
            <person name="Ba-Alawi W."/>
            <person name="Anthony Kamau A."/>
            <person name="Kamanda Ngugi D."/>
            <person name="Goker M."/>
            <person name="Klenk H.P."/>
            <person name="Bajic V."/>
            <person name="Stingl U."/>
        </authorList>
    </citation>
    <scope>NUCLEOTIDE SEQUENCE [LARGE SCALE GENOMIC DNA]</scope>
    <source>
        <strain evidence="1">SCGC-AAA259I09</strain>
    </source>
</reference>
<evidence type="ECO:0000313" key="2">
    <source>
        <dbReference type="Proteomes" id="UP000070463"/>
    </source>
</evidence>
<accession>A0A133URG5</accession>
<name>A0A133URG5_9EURY</name>
<keyword evidence="2" id="KW-1185">Reference proteome</keyword>
<gene>
    <name evidence="1" type="ORF">AKJ37_04250</name>
</gene>
<proteinExistence type="predicted"/>
<dbReference type="EMBL" id="LHXR01000057">
    <property type="protein sequence ID" value="KXA96842.1"/>
    <property type="molecule type" value="Genomic_DNA"/>
</dbReference>
<sequence length="115" mass="13551">MMNHLPAPLNDKNKLIMYLKMYEPKTNKRGSDSRKDTAELENIPILESPNFEIKSKFLEEIEALKKLCGEGLLVERAITLLRYFKGPLLFDRLSIESQELFILFMEKEWENSNRD</sequence>
<evidence type="ECO:0000313" key="1">
    <source>
        <dbReference type="EMBL" id="KXA96842.1"/>
    </source>
</evidence>
<dbReference type="AlphaFoldDB" id="A0A133URG5"/>
<organism evidence="1 2">
    <name type="scientific">candidate division MSBL1 archaeon SCGC-AAA259I09</name>
    <dbReference type="NCBI Taxonomy" id="1698267"/>
    <lineage>
        <taxon>Archaea</taxon>
        <taxon>Methanobacteriati</taxon>
        <taxon>Methanobacteriota</taxon>
        <taxon>candidate division MSBL1</taxon>
    </lineage>
</organism>
<protein>
    <submittedName>
        <fullName evidence="1">Uncharacterized protein</fullName>
    </submittedName>
</protein>
<comment type="caution">
    <text evidence="1">The sequence shown here is derived from an EMBL/GenBank/DDBJ whole genome shotgun (WGS) entry which is preliminary data.</text>
</comment>